<dbReference type="Pfam" id="PF04542">
    <property type="entry name" value="Sigma70_r2"/>
    <property type="match status" value="1"/>
</dbReference>
<dbReference type="InterPro" id="IPR007627">
    <property type="entry name" value="RNA_pol_sigma70_r2"/>
</dbReference>
<organism evidence="8 9">
    <name type="scientific">Paenibacillus radicis</name>
    <name type="common">ex Xue et al. 2023</name>
    <dbReference type="NCBI Taxonomy" id="2972489"/>
    <lineage>
        <taxon>Bacteria</taxon>
        <taxon>Bacillati</taxon>
        <taxon>Bacillota</taxon>
        <taxon>Bacilli</taxon>
        <taxon>Bacillales</taxon>
        <taxon>Paenibacillaceae</taxon>
        <taxon>Paenibacillus</taxon>
    </lineage>
</organism>
<dbReference type="PANTHER" id="PTHR43133">
    <property type="entry name" value="RNA POLYMERASE ECF-TYPE SIGMA FACTO"/>
    <property type="match status" value="1"/>
</dbReference>
<evidence type="ECO:0000256" key="5">
    <source>
        <dbReference type="ARBA" id="ARBA00023163"/>
    </source>
</evidence>
<protein>
    <submittedName>
        <fullName evidence="8">Sigma-70 family RNA polymerase sigma factor</fullName>
    </submittedName>
</protein>
<dbReference type="Proteomes" id="UP001300012">
    <property type="component" value="Unassembled WGS sequence"/>
</dbReference>
<evidence type="ECO:0000313" key="8">
    <source>
        <dbReference type="EMBL" id="MCR8634894.1"/>
    </source>
</evidence>
<reference evidence="8 9" key="1">
    <citation type="submission" date="2022-08" db="EMBL/GenBank/DDBJ databases">
        <title>Paenibacillus endoradicis sp. nov., Paenibacillus radicibacter sp. nov and Paenibacillus pararadicis sp. nov., three cold-adapted plant growth-promoting bacteria isolated from root of Larix gmelinii in Great Khingan.</title>
        <authorList>
            <person name="Xue H."/>
        </authorList>
    </citation>
    <scope>NUCLEOTIDE SEQUENCE [LARGE SCALE GENOMIC DNA]</scope>
    <source>
        <strain evidence="8 9">N5-1-1-5</strain>
    </source>
</reference>
<comment type="similarity">
    <text evidence="1">Belongs to the sigma-70 factor family. ECF subfamily.</text>
</comment>
<keyword evidence="3" id="KW-0731">Sigma factor</keyword>
<evidence type="ECO:0000256" key="2">
    <source>
        <dbReference type="ARBA" id="ARBA00023015"/>
    </source>
</evidence>
<dbReference type="NCBIfam" id="TIGR02937">
    <property type="entry name" value="sigma70-ECF"/>
    <property type="match status" value="1"/>
</dbReference>
<keyword evidence="4" id="KW-0238">DNA-binding</keyword>
<evidence type="ECO:0000259" key="6">
    <source>
        <dbReference type="Pfam" id="PF04542"/>
    </source>
</evidence>
<feature type="domain" description="RNA polymerase sigma-70 region 2" evidence="6">
    <location>
        <begin position="24"/>
        <end position="94"/>
    </location>
</feature>
<dbReference type="Gene3D" id="1.10.10.10">
    <property type="entry name" value="Winged helix-like DNA-binding domain superfamily/Winged helix DNA-binding domain"/>
    <property type="match status" value="1"/>
</dbReference>
<keyword evidence="5" id="KW-0804">Transcription</keyword>
<dbReference type="InterPro" id="IPR007630">
    <property type="entry name" value="RNA_pol_sigma70_r4"/>
</dbReference>
<dbReference type="SUPFAM" id="SSF88659">
    <property type="entry name" value="Sigma3 and sigma4 domains of RNA polymerase sigma factors"/>
    <property type="match status" value="1"/>
</dbReference>
<dbReference type="InterPro" id="IPR013324">
    <property type="entry name" value="RNA_pol_sigma_r3/r4-like"/>
</dbReference>
<evidence type="ECO:0000256" key="3">
    <source>
        <dbReference type="ARBA" id="ARBA00023082"/>
    </source>
</evidence>
<dbReference type="InterPro" id="IPR014284">
    <property type="entry name" value="RNA_pol_sigma-70_dom"/>
</dbReference>
<dbReference type="Pfam" id="PF04545">
    <property type="entry name" value="Sigma70_r4"/>
    <property type="match status" value="1"/>
</dbReference>
<evidence type="ECO:0000256" key="1">
    <source>
        <dbReference type="ARBA" id="ARBA00010641"/>
    </source>
</evidence>
<dbReference type="RefSeq" id="WP_258216448.1">
    <property type="nucleotide sequence ID" value="NZ_JANQBD010000023.1"/>
</dbReference>
<dbReference type="InterPro" id="IPR036388">
    <property type="entry name" value="WH-like_DNA-bd_sf"/>
</dbReference>
<dbReference type="EMBL" id="JANQBD010000023">
    <property type="protein sequence ID" value="MCR8634894.1"/>
    <property type="molecule type" value="Genomic_DNA"/>
</dbReference>
<proteinExistence type="inferred from homology"/>
<feature type="domain" description="RNA polymerase sigma-70 region 4" evidence="7">
    <location>
        <begin position="139"/>
        <end position="184"/>
    </location>
</feature>
<comment type="caution">
    <text evidence="8">The sequence shown here is derived from an EMBL/GenBank/DDBJ whole genome shotgun (WGS) entry which is preliminary data.</text>
</comment>
<dbReference type="CDD" id="cd06171">
    <property type="entry name" value="Sigma70_r4"/>
    <property type="match status" value="1"/>
</dbReference>
<keyword evidence="9" id="KW-1185">Reference proteome</keyword>
<accession>A0ABT1YNZ0</accession>
<keyword evidence="2" id="KW-0805">Transcription regulation</keyword>
<dbReference type="InterPro" id="IPR013325">
    <property type="entry name" value="RNA_pol_sigma_r2"/>
</dbReference>
<dbReference type="SUPFAM" id="SSF88946">
    <property type="entry name" value="Sigma2 domain of RNA polymerase sigma factors"/>
    <property type="match status" value="1"/>
</dbReference>
<name>A0ABT1YNZ0_9BACL</name>
<evidence type="ECO:0000313" key="9">
    <source>
        <dbReference type="Proteomes" id="UP001300012"/>
    </source>
</evidence>
<evidence type="ECO:0000256" key="4">
    <source>
        <dbReference type="ARBA" id="ARBA00023125"/>
    </source>
</evidence>
<gene>
    <name evidence="8" type="ORF">NV381_27205</name>
</gene>
<evidence type="ECO:0000259" key="7">
    <source>
        <dbReference type="Pfam" id="PF04545"/>
    </source>
</evidence>
<dbReference type="PANTHER" id="PTHR43133:SF62">
    <property type="entry name" value="RNA POLYMERASE SIGMA FACTOR SIGZ"/>
    <property type="match status" value="1"/>
</dbReference>
<dbReference type="InterPro" id="IPR039425">
    <property type="entry name" value="RNA_pol_sigma-70-like"/>
</dbReference>
<dbReference type="Gene3D" id="1.10.1740.10">
    <property type="match status" value="1"/>
</dbReference>
<sequence>MQLYSDEQLMQQIKEKQSAALRMLYERYVRLVYSFAVKSGAGSDPQFAQDIVQLVFTRIWTTEKGYDPSKGQFVNWLITVTRNVTIDQLRKQRKQECLVSFEQTSTEAELAGLYKQDELQDPISRMLLKQQIEAAYGFLTESQAKLIRLFYWEGYTLNEIAESNGEPLGTVKSRLHQALKTLRKQLKPDGEE</sequence>